<accession>A0A1G2QHG9</accession>
<evidence type="ECO:0000313" key="2">
    <source>
        <dbReference type="EMBL" id="OHA60074.1"/>
    </source>
</evidence>
<evidence type="ECO:0000259" key="1">
    <source>
        <dbReference type="Pfam" id="PF01368"/>
    </source>
</evidence>
<reference evidence="2 3" key="1">
    <citation type="journal article" date="2016" name="Nat. Commun.">
        <title>Thousands of microbial genomes shed light on interconnected biogeochemical processes in an aquifer system.</title>
        <authorList>
            <person name="Anantharaman K."/>
            <person name="Brown C.T."/>
            <person name="Hug L.A."/>
            <person name="Sharon I."/>
            <person name="Castelle C.J."/>
            <person name="Probst A.J."/>
            <person name="Thomas B.C."/>
            <person name="Singh A."/>
            <person name="Wilkins M.J."/>
            <person name="Karaoz U."/>
            <person name="Brodie E.L."/>
            <person name="Williams K.H."/>
            <person name="Hubbard S.S."/>
            <person name="Banfield J.F."/>
        </authorList>
    </citation>
    <scope>NUCLEOTIDE SEQUENCE [LARGE SCALE GENOMIC DNA]</scope>
</reference>
<proteinExistence type="predicted"/>
<dbReference type="Gene3D" id="3.10.310.30">
    <property type="match status" value="1"/>
</dbReference>
<name>A0A1G2QHG9_9BACT</name>
<protein>
    <recommendedName>
        <fullName evidence="1">DDH domain-containing protein</fullName>
    </recommendedName>
</protein>
<dbReference type="Gene3D" id="3.90.1640.10">
    <property type="entry name" value="inorganic pyrophosphatase (n-terminal core)"/>
    <property type="match status" value="1"/>
</dbReference>
<dbReference type="InterPro" id="IPR038763">
    <property type="entry name" value="DHH_sf"/>
</dbReference>
<dbReference type="AlphaFoldDB" id="A0A1G2QHG9"/>
<dbReference type="EMBL" id="MHTK01000002">
    <property type="protein sequence ID" value="OHA60074.1"/>
    <property type="molecule type" value="Genomic_DNA"/>
</dbReference>
<feature type="domain" description="DDH" evidence="1">
    <location>
        <begin position="20"/>
        <end position="165"/>
    </location>
</feature>
<comment type="caution">
    <text evidence="2">The sequence shown here is derived from an EMBL/GenBank/DDBJ whole genome shotgun (WGS) entry which is preliminary data.</text>
</comment>
<evidence type="ECO:0000313" key="3">
    <source>
        <dbReference type="Proteomes" id="UP000177838"/>
    </source>
</evidence>
<dbReference type="PANTHER" id="PTHR47618:SF1">
    <property type="entry name" value="BIFUNCTIONAL OLIGORIBONUCLEASE AND PAP PHOSPHATASE NRNA"/>
    <property type="match status" value="1"/>
</dbReference>
<dbReference type="SUPFAM" id="SSF64182">
    <property type="entry name" value="DHH phosphoesterases"/>
    <property type="match status" value="1"/>
</dbReference>
<dbReference type="STRING" id="1802439.A2589_00085"/>
<sequence>MNDFFKIADEILNAIKNSNRILLHLHPSPDPDSAGSVLALAEACRSLGKEVVAIGGDSDLSPSLAALPGFETIIPTAYSDIEVGQFDLFLILDSASVNMISKKGAVVFPSHLKTVVIDHHISNPGFGQINLIDSSRPATAEIIFELLTAWHVALTATMAANLYAGLYSDTGGFKYPEVTPRTLEVGAELLKVNPQATRVVLDLERSMTKGALRYWGLALNSAEEVAGGRAGMVALSFSDLESAGINYADTEGLSISGDLLLVRDYVVVATLVEKELGRVRLSLRSKNPDLVDVSKIAATFGGGGHRAAAGALLLMPLAEAKAKVATSLGRTLGI</sequence>
<dbReference type="Proteomes" id="UP000177838">
    <property type="component" value="Unassembled WGS sequence"/>
</dbReference>
<gene>
    <name evidence="2" type="ORF">A2589_00085</name>
</gene>
<dbReference type="InterPro" id="IPR051319">
    <property type="entry name" value="Oligoribo/pAp-PDE_c-di-AMP_PDE"/>
</dbReference>
<dbReference type="PANTHER" id="PTHR47618">
    <property type="entry name" value="BIFUNCTIONAL OLIGORIBONUCLEASE AND PAP PHOSPHATASE NRNA"/>
    <property type="match status" value="1"/>
</dbReference>
<dbReference type="InterPro" id="IPR001667">
    <property type="entry name" value="DDH_dom"/>
</dbReference>
<dbReference type="Pfam" id="PF01368">
    <property type="entry name" value="DHH"/>
    <property type="match status" value="1"/>
</dbReference>
<organism evidence="2 3">
    <name type="scientific">Candidatus Vogelbacteria bacterium RIFOXYD1_FULL_46_19</name>
    <dbReference type="NCBI Taxonomy" id="1802439"/>
    <lineage>
        <taxon>Bacteria</taxon>
        <taxon>Candidatus Vogeliibacteriota</taxon>
    </lineage>
</organism>